<comment type="caution">
    <text evidence="1">The sequence shown here is derived from an EMBL/GenBank/DDBJ whole genome shotgun (WGS) entry which is preliminary data.</text>
</comment>
<gene>
    <name evidence="1" type="ORF">HNR73_005458</name>
</gene>
<dbReference type="InterPro" id="IPR012467">
    <property type="entry name" value="DUF1684"/>
</dbReference>
<dbReference type="AlphaFoldDB" id="A0A841G088"/>
<protein>
    <recommendedName>
        <fullName evidence="3">DUF1684 domain-containing protein</fullName>
    </recommendedName>
</protein>
<sequence length="265" mass="28226">MSTEDTARDELLRTWTQWRADRDAGFKKPYGALSLVALHWLDEDEAESFDEVPGVWRVTGGQVTVTASAADGLTLSGVPIDGETPIPLEHTTSGETLTYGDVVIEVIDRAGFAFRVRDPKAPALAAFTTAPAYAPEARWILDAAYEPIEGGKEVAIGSVVEGYGSTGTAVATARFQLDGEEHTLLVFDDGGGAWTLFRDATSGVTTNGSGRFIDIAAPGADGRVLLDFNRSSNLPCAFNDFSTCPVPPFENRLTVAVEAGEKIPV</sequence>
<proteinExistence type="predicted"/>
<organism evidence="1 2">
    <name type="scientific">Phytomonospora endophytica</name>
    <dbReference type="NCBI Taxonomy" id="714109"/>
    <lineage>
        <taxon>Bacteria</taxon>
        <taxon>Bacillati</taxon>
        <taxon>Actinomycetota</taxon>
        <taxon>Actinomycetes</taxon>
        <taxon>Micromonosporales</taxon>
        <taxon>Micromonosporaceae</taxon>
        <taxon>Phytomonospora</taxon>
    </lineage>
</organism>
<accession>A0A841G088</accession>
<keyword evidence="2" id="KW-1185">Reference proteome</keyword>
<evidence type="ECO:0000313" key="1">
    <source>
        <dbReference type="EMBL" id="MBB6037580.1"/>
    </source>
</evidence>
<reference evidence="1 2" key="1">
    <citation type="submission" date="2020-08" db="EMBL/GenBank/DDBJ databases">
        <title>Genomic Encyclopedia of Type Strains, Phase IV (KMG-IV): sequencing the most valuable type-strain genomes for metagenomic binning, comparative biology and taxonomic classification.</title>
        <authorList>
            <person name="Goeker M."/>
        </authorList>
    </citation>
    <scope>NUCLEOTIDE SEQUENCE [LARGE SCALE GENOMIC DNA]</scope>
    <source>
        <strain evidence="1 2">YIM 65646</strain>
    </source>
</reference>
<dbReference type="PANTHER" id="PTHR41913:SF1">
    <property type="entry name" value="DUF1684 DOMAIN-CONTAINING PROTEIN"/>
    <property type="match status" value="1"/>
</dbReference>
<dbReference type="Proteomes" id="UP000548476">
    <property type="component" value="Unassembled WGS sequence"/>
</dbReference>
<evidence type="ECO:0008006" key="3">
    <source>
        <dbReference type="Google" id="ProtNLM"/>
    </source>
</evidence>
<name>A0A841G088_9ACTN</name>
<dbReference type="EMBL" id="JACHGT010000013">
    <property type="protein sequence ID" value="MBB6037580.1"/>
    <property type="molecule type" value="Genomic_DNA"/>
</dbReference>
<dbReference type="PANTHER" id="PTHR41913">
    <property type="entry name" value="DUF1684 DOMAIN-CONTAINING PROTEIN"/>
    <property type="match status" value="1"/>
</dbReference>
<dbReference type="RefSeq" id="WP_184790405.1">
    <property type="nucleotide sequence ID" value="NZ_BONT01000054.1"/>
</dbReference>
<dbReference type="Pfam" id="PF07920">
    <property type="entry name" value="DUF1684"/>
    <property type="match status" value="1"/>
</dbReference>
<evidence type="ECO:0000313" key="2">
    <source>
        <dbReference type="Proteomes" id="UP000548476"/>
    </source>
</evidence>